<dbReference type="OrthoDB" id="2456029at2"/>
<comment type="similarity">
    <text evidence="1">Belongs to the gamma-type SASP family.</text>
</comment>
<accession>A0A556PP53</accession>
<organism evidence="6 7">
    <name type="scientific">Allobacillus salarius</name>
    <dbReference type="NCBI Taxonomy" id="1955272"/>
    <lineage>
        <taxon>Bacteria</taxon>
        <taxon>Bacillati</taxon>
        <taxon>Bacillota</taxon>
        <taxon>Bacilli</taxon>
        <taxon>Bacillales</taxon>
        <taxon>Bacillaceae</taxon>
        <taxon>Allobacillus</taxon>
    </lineage>
</organism>
<feature type="region of interest" description="Disordered" evidence="5">
    <location>
        <begin position="1"/>
        <end position="56"/>
    </location>
</feature>
<dbReference type="AlphaFoldDB" id="A0A556PP53"/>
<dbReference type="RefSeq" id="WP_144088170.1">
    <property type="nucleotide sequence ID" value="NZ_VMHE01000005.1"/>
</dbReference>
<evidence type="ECO:0000256" key="3">
    <source>
        <dbReference type="ARBA" id="ARBA00022737"/>
    </source>
</evidence>
<gene>
    <name evidence="6" type="ORF">FPQ13_04680</name>
</gene>
<dbReference type="Proteomes" id="UP000316425">
    <property type="component" value="Unassembled WGS sequence"/>
</dbReference>
<reference evidence="6 7" key="1">
    <citation type="submission" date="2019-07" db="EMBL/GenBank/DDBJ databases">
        <title>Allobacillus sp. nov. SKP isolated from shrimp paste of Euphausiacea.</title>
        <authorList>
            <person name="Kanchanasin P."/>
            <person name="Tanasupawat S."/>
            <person name="Shi W."/>
            <person name="Wu L."/>
            <person name="Ma J."/>
        </authorList>
    </citation>
    <scope>NUCLEOTIDE SEQUENCE [LARGE SCALE GENOMIC DNA]</scope>
    <source>
        <strain evidence="6 7">SKP4-8</strain>
    </source>
</reference>
<dbReference type="InterPro" id="IPR006341">
    <property type="entry name" value="Spore_gamma"/>
</dbReference>
<feature type="compositionally biased region" description="Basic and acidic residues" evidence="5">
    <location>
        <begin position="43"/>
        <end position="56"/>
    </location>
</feature>
<dbReference type="NCBIfam" id="TIGR01442">
    <property type="entry name" value="SASP_gamma"/>
    <property type="match status" value="1"/>
</dbReference>
<keyword evidence="4" id="KW-0749">Sporulation</keyword>
<sequence length="56" mass="6406">MAKNKRQPNETAAGTNIKKVQKQNQSAQGNQFAEEFASETDAQEVRRRNKQSEQKK</sequence>
<dbReference type="EMBL" id="VMHE01000005">
    <property type="protein sequence ID" value="TSJ66171.1"/>
    <property type="molecule type" value="Genomic_DNA"/>
</dbReference>
<feature type="compositionally biased region" description="Polar residues" evidence="5">
    <location>
        <begin position="22"/>
        <end position="31"/>
    </location>
</feature>
<keyword evidence="3" id="KW-0677">Repeat</keyword>
<keyword evidence="7" id="KW-1185">Reference proteome</keyword>
<evidence type="ECO:0000313" key="6">
    <source>
        <dbReference type="EMBL" id="TSJ66171.1"/>
    </source>
</evidence>
<evidence type="ECO:0000313" key="7">
    <source>
        <dbReference type="Proteomes" id="UP000316425"/>
    </source>
</evidence>
<evidence type="ECO:0000256" key="5">
    <source>
        <dbReference type="SAM" id="MobiDB-lite"/>
    </source>
</evidence>
<dbReference type="Pfam" id="PF04259">
    <property type="entry name" value="SASP_gamma"/>
    <property type="match status" value="1"/>
</dbReference>
<evidence type="ECO:0000256" key="2">
    <source>
        <dbReference type="ARBA" id="ARBA00014721"/>
    </source>
</evidence>
<proteinExistence type="inferred from homology"/>
<protein>
    <recommendedName>
        <fullName evidence="2">Small, acid-soluble spore protein gamma-type</fullName>
    </recommendedName>
</protein>
<evidence type="ECO:0000256" key="1">
    <source>
        <dbReference type="ARBA" id="ARBA00006710"/>
    </source>
</evidence>
<evidence type="ECO:0000256" key="4">
    <source>
        <dbReference type="ARBA" id="ARBA00022969"/>
    </source>
</evidence>
<dbReference type="GO" id="GO:0030435">
    <property type="term" value="P:sporulation resulting in formation of a cellular spore"/>
    <property type="evidence" value="ECO:0007669"/>
    <property type="project" value="UniProtKB-KW"/>
</dbReference>
<comment type="caution">
    <text evidence="6">The sequence shown here is derived from an EMBL/GenBank/DDBJ whole genome shotgun (WGS) entry which is preliminary data.</text>
</comment>
<name>A0A556PP53_9BACI</name>